<dbReference type="AlphaFoldDB" id="A0A4C1W3S3"/>
<evidence type="ECO:0000313" key="1">
    <source>
        <dbReference type="EMBL" id="GBP45653.1"/>
    </source>
</evidence>
<dbReference type="Proteomes" id="UP000299102">
    <property type="component" value="Unassembled WGS sequence"/>
</dbReference>
<name>A0A4C1W3S3_EUMVA</name>
<keyword evidence="2" id="KW-1185">Reference proteome</keyword>
<proteinExistence type="predicted"/>
<accession>A0A4C1W3S3</accession>
<comment type="caution">
    <text evidence="1">The sequence shown here is derived from an EMBL/GenBank/DDBJ whole genome shotgun (WGS) entry which is preliminary data.</text>
</comment>
<organism evidence="1 2">
    <name type="scientific">Eumeta variegata</name>
    <name type="common">Bagworm moth</name>
    <name type="synonym">Eumeta japonica</name>
    <dbReference type="NCBI Taxonomy" id="151549"/>
    <lineage>
        <taxon>Eukaryota</taxon>
        <taxon>Metazoa</taxon>
        <taxon>Ecdysozoa</taxon>
        <taxon>Arthropoda</taxon>
        <taxon>Hexapoda</taxon>
        <taxon>Insecta</taxon>
        <taxon>Pterygota</taxon>
        <taxon>Neoptera</taxon>
        <taxon>Endopterygota</taxon>
        <taxon>Lepidoptera</taxon>
        <taxon>Glossata</taxon>
        <taxon>Ditrysia</taxon>
        <taxon>Tineoidea</taxon>
        <taxon>Psychidae</taxon>
        <taxon>Oiketicinae</taxon>
        <taxon>Eumeta</taxon>
    </lineage>
</organism>
<dbReference type="EMBL" id="BGZK01000469">
    <property type="protein sequence ID" value="GBP45653.1"/>
    <property type="molecule type" value="Genomic_DNA"/>
</dbReference>
<gene>
    <name evidence="1" type="ORF">EVAR_35920_1</name>
</gene>
<sequence length="143" mass="15071">MTRMFRMRGAQKASPTICAALISGAGAGGCLIQEPELPSPWEEHCTDLHPIAFPSPTCLSRSLTSPHPSFMLTFLHVNPTSGTKGGPPGARAGARAPAAGDRGDLNISHMSGPSQIQNTPRNFRWSIYGIASPFTGARSPSKC</sequence>
<reference evidence="1 2" key="1">
    <citation type="journal article" date="2019" name="Commun. Biol.">
        <title>The bagworm genome reveals a unique fibroin gene that provides high tensile strength.</title>
        <authorList>
            <person name="Kono N."/>
            <person name="Nakamura H."/>
            <person name="Ohtoshi R."/>
            <person name="Tomita M."/>
            <person name="Numata K."/>
            <person name="Arakawa K."/>
        </authorList>
    </citation>
    <scope>NUCLEOTIDE SEQUENCE [LARGE SCALE GENOMIC DNA]</scope>
</reference>
<dbReference type="PROSITE" id="PS51257">
    <property type="entry name" value="PROKAR_LIPOPROTEIN"/>
    <property type="match status" value="1"/>
</dbReference>
<protein>
    <submittedName>
        <fullName evidence="1">Uncharacterized protein</fullName>
    </submittedName>
</protein>
<evidence type="ECO:0000313" key="2">
    <source>
        <dbReference type="Proteomes" id="UP000299102"/>
    </source>
</evidence>